<keyword evidence="3" id="KW-0964">Secreted</keyword>
<organism evidence="7 8">
    <name type="scientific">Carex littledalei</name>
    <dbReference type="NCBI Taxonomy" id="544730"/>
    <lineage>
        <taxon>Eukaryota</taxon>
        <taxon>Viridiplantae</taxon>
        <taxon>Streptophyta</taxon>
        <taxon>Embryophyta</taxon>
        <taxon>Tracheophyta</taxon>
        <taxon>Spermatophyta</taxon>
        <taxon>Magnoliopsida</taxon>
        <taxon>Liliopsida</taxon>
        <taxon>Poales</taxon>
        <taxon>Cyperaceae</taxon>
        <taxon>Cyperoideae</taxon>
        <taxon>Cariceae</taxon>
        <taxon>Carex</taxon>
        <taxon>Carex subgen. Euthyceras</taxon>
    </lineage>
</organism>
<keyword evidence="2" id="KW-0134">Cell wall</keyword>
<feature type="domain" description="DUF642" evidence="6">
    <location>
        <begin position="264"/>
        <end position="427"/>
    </location>
</feature>
<comment type="subcellular location">
    <subcellularLocation>
        <location evidence="1">Secreted</location>
        <location evidence="1">Cell wall</location>
    </subcellularLocation>
</comment>
<evidence type="ECO:0000256" key="4">
    <source>
        <dbReference type="ARBA" id="ARBA00022729"/>
    </source>
</evidence>
<dbReference type="InterPro" id="IPR052437">
    <property type="entry name" value="Pectin_Meth_Modulator"/>
</dbReference>
<dbReference type="InterPro" id="IPR008979">
    <property type="entry name" value="Galactose-bd-like_sf"/>
</dbReference>
<dbReference type="OrthoDB" id="602524at2759"/>
<dbReference type="Gene3D" id="2.60.120.260">
    <property type="entry name" value="Galactose-binding domain-like"/>
    <property type="match status" value="1"/>
</dbReference>
<evidence type="ECO:0000256" key="1">
    <source>
        <dbReference type="ARBA" id="ARBA00004191"/>
    </source>
</evidence>
<dbReference type="SUPFAM" id="SSF49785">
    <property type="entry name" value="Galactose-binding domain-like"/>
    <property type="match status" value="1"/>
</dbReference>
<dbReference type="Pfam" id="PF04862">
    <property type="entry name" value="DUF642"/>
    <property type="match status" value="2"/>
</dbReference>
<evidence type="ECO:0000256" key="5">
    <source>
        <dbReference type="ARBA" id="ARBA00023180"/>
    </source>
</evidence>
<accession>A0A833QUT9</accession>
<proteinExistence type="predicted"/>
<gene>
    <name evidence="7" type="ORF">FCM35_KLT21544</name>
</gene>
<keyword evidence="4" id="KW-0732">Signal</keyword>
<comment type="caution">
    <text evidence="7">The sequence shown here is derived from an EMBL/GenBank/DDBJ whole genome shotgun (WGS) entry which is preliminary data.</text>
</comment>
<protein>
    <recommendedName>
        <fullName evidence="6">DUF642 domain-containing protein</fullName>
    </recommendedName>
</protein>
<dbReference type="FunFam" id="2.60.120.260:FF:000031">
    <property type="entry name" value="DUF642 family protein"/>
    <property type="match status" value="1"/>
</dbReference>
<keyword evidence="5" id="KW-0325">Glycoprotein</keyword>
<name>A0A833QUT9_9POAL</name>
<dbReference type="PANTHER" id="PTHR31265">
    <property type="entry name" value="OS02G0527500 PROTEIN-RELATED"/>
    <property type="match status" value="1"/>
</dbReference>
<keyword evidence="8" id="KW-1185">Reference proteome</keyword>
<dbReference type="EMBL" id="SWLB01000009">
    <property type="protein sequence ID" value="KAF3334940.1"/>
    <property type="molecule type" value="Genomic_DNA"/>
</dbReference>
<feature type="domain" description="DUF642" evidence="6">
    <location>
        <begin position="97"/>
        <end position="252"/>
    </location>
</feature>
<evidence type="ECO:0000259" key="6">
    <source>
        <dbReference type="Pfam" id="PF04862"/>
    </source>
</evidence>
<dbReference type="InterPro" id="IPR006946">
    <property type="entry name" value="DGR2-like_dom"/>
</dbReference>
<evidence type="ECO:0000313" key="7">
    <source>
        <dbReference type="EMBL" id="KAF3334940.1"/>
    </source>
</evidence>
<dbReference type="PANTHER" id="PTHR31265:SF42">
    <property type="entry name" value="OS01G0611000 PROTEIN"/>
    <property type="match status" value="1"/>
</dbReference>
<dbReference type="AlphaFoldDB" id="A0A833QUT9"/>
<evidence type="ECO:0000313" key="8">
    <source>
        <dbReference type="Proteomes" id="UP000623129"/>
    </source>
</evidence>
<evidence type="ECO:0000256" key="2">
    <source>
        <dbReference type="ARBA" id="ARBA00022512"/>
    </source>
</evidence>
<evidence type="ECO:0000256" key="3">
    <source>
        <dbReference type="ARBA" id="ARBA00022525"/>
    </source>
</evidence>
<reference evidence="7" key="1">
    <citation type="submission" date="2020-01" db="EMBL/GenBank/DDBJ databases">
        <title>Genome sequence of Kobresia littledalei, the first chromosome-level genome in the family Cyperaceae.</title>
        <authorList>
            <person name="Qu G."/>
        </authorList>
    </citation>
    <scope>NUCLEOTIDE SEQUENCE</scope>
    <source>
        <strain evidence="7">C.B.Clarke</strain>
        <tissue evidence="7">Leaf</tissue>
    </source>
</reference>
<dbReference type="Proteomes" id="UP000623129">
    <property type="component" value="Unassembled WGS sequence"/>
</dbReference>
<sequence>MSTALPFLEILRDGFHAWWSLAGAQRCFFSVCGIEFEICPKKGDGLNDKLNYTFPGGASMDHGLYFVNTSRHIEKIHDSQYYILSSFVAFSHVLISLLPNGDFKEGPKPSELNGTEIIGKYALPHWEISGFIEYIEYGHMQGDMHLIIPEGAYAVRLGNEASIKQCLPVSTGSYYAITFSAVRTCAQDEQLNISVSPESSLMPMQTIYSSVGWDSYAWGFQAKYDYVELVIHNPGVEDDPACGPLIDSVAIQTLYPPPLTAYNMLKNGDFEEGPYLFANASWGVLIPPMIEDVHSPLPAWMVESLKAVKYIDSGHYAVPQGMRAVELVAGRESALAQIVQTTPWQNYSLTFLVGDAADGCIGSMLVEVYAGRGTSRVPYESNGTGGFQKAFLQFVATGNTTRIVFLSSNYHMKFDGSLCGPVIDDVWLF</sequence>